<dbReference type="GO" id="GO:0000159">
    <property type="term" value="C:protein phosphatase type 2A complex"/>
    <property type="evidence" value="ECO:0007669"/>
    <property type="project" value="TreeGrafter"/>
</dbReference>
<dbReference type="GO" id="GO:0005634">
    <property type="term" value="C:nucleus"/>
    <property type="evidence" value="ECO:0007669"/>
    <property type="project" value="TreeGrafter"/>
</dbReference>
<dbReference type="InterPro" id="IPR037218">
    <property type="entry name" value="PTPA_sf"/>
</dbReference>
<dbReference type="AlphaFoldDB" id="A0A7S0AAZ4"/>
<evidence type="ECO:0000313" key="9">
    <source>
        <dbReference type="EMBL" id="CAD8358227.1"/>
    </source>
</evidence>
<protein>
    <recommendedName>
        <fullName evidence="7">Serine/threonine-protein phosphatase 2A activator</fullName>
        <ecNumber evidence="7">5.2.1.8</ecNumber>
    </recommendedName>
    <alternativeName>
        <fullName evidence="7">Phosphotyrosyl phosphatase activator</fullName>
    </alternativeName>
</protein>
<keyword evidence="4 7" id="KW-0963">Cytoplasm</keyword>
<dbReference type="GO" id="GO:0008160">
    <property type="term" value="F:protein tyrosine phosphatase activator activity"/>
    <property type="evidence" value="ECO:0007669"/>
    <property type="project" value="TreeGrafter"/>
</dbReference>
<dbReference type="InterPro" id="IPR043170">
    <property type="entry name" value="PTPA_C_lid"/>
</dbReference>
<organism evidence="9">
    <name type="scientific">Pyrodinium bahamense</name>
    <dbReference type="NCBI Taxonomy" id="73915"/>
    <lineage>
        <taxon>Eukaryota</taxon>
        <taxon>Sar</taxon>
        <taxon>Alveolata</taxon>
        <taxon>Dinophyceae</taxon>
        <taxon>Gonyaulacales</taxon>
        <taxon>Pyrocystaceae</taxon>
        <taxon>Pyrodinium</taxon>
    </lineage>
</organism>
<evidence type="ECO:0000256" key="4">
    <source>
        <dbReference type="ARBA" id="ARBA00022490"/>
    </source>
</evidence>
<comment type="catalytic activity">
    <reaction evidence="1 7">
        <text>[protein]-peptidylproline (omega=180) = [protein]-peptidylproline (omega=0)</text>
        <dbReference type="Rhea" id="RHEA:16237"/>
        <dbReference type="Rhea" id="RHEA-COMP:10747"/>
        <dbReference type="Rhea" id="RHEA-COMP:10748"/>
        <dbReference type="ChEBI" id="CHEBI:83833"/>
        <dbReference type="ChEBI" id="CHEBI:83834"/>
        <dbReference type="EC" id="5.2.1.8"/>
    </reaction>
</comment>
<evidence type="ECO:0000256" key="3">
    <source>
        <dbReference type="ARBA" id="ARBA00011019"/>
    </source>
</evidence>
<dbReference type="Pfam" id="PF03095">
    <property type="entry name" value="PTPA"/>
    <property type="match status" value="1"/>
</dbReference>
<evidence type="ECO:0000256" key="7">
    <source>
        <dbReference type="RuleBase" id="RU361210"/>
    </source>
</evidence>
<dbReference type="GO" id="GO:0005737">
    <property type="term" value="C:cytoplasm"/>
    <property type="evidence" value="ECO:0007669"/>
    <property type="project" value="UniProtKB-SubCell"/>
</dbReference>
<dbReference type="GO" id="GO:0007052">
    <property type="term" value="P:mitotic spindle organization"/>
    <property type="evidence" value="ECO:0007669"/>
    <property type="project" value="TreeGrafter"/>
</dbReference>
<comment type="similarity">
    <text evidence="3 7">Belongs to the PTPA-type PPIase family.</text>
</comment>
<dbReference type="CDD" id="cd04087">
    <property type="entry name" value="PTPA"/>
    <property type="match status" value="1"/>
</dbReference>
<dbReference type="GO" id="GO:0003755">
    <property type="term" value="F:peptidyl-prolyl cis-trans isomerase activity"/>
    <property type="evidence" value="ECO:0007669"/>
    <property type="project" value="UniProtKB-KW"/>
</dbReference>
<dbReference type="Gene3D" id="1.20.120.1150">
    <property type="match status" value="1"/>
</dbReference>
<evidence type="ECO:0000256" key="2">
    <source>
        <dbReference type="ARBA" id="ARBA00004496"/>
    </source>
</evidence>
<evidence type="ECO:0000256" key="1">
    <source>
        <dbReference type="ARBA" id="ARBA00000971"/>
    </source>
</evidence>
<name>A0A7S0AAZ4_9DINO</name>
<evidence type="ECO:0000256" key="6">
    <source>
        <dbReference type="ARBA" id="ARBA00023235"/>
    </source>
</evidence>
<comment type="function">
    <text evidence="7">PPIases accelerate the folding of proteins. It catalyzes the cis-trans isomerization of proline imidic peptide bonds in oligopeptides.</text>
</comment>
<dbReference type="EMBL" id="HBEG01022373">
    <property type="protein sequence ID" value="CAD8358227.1"/>
    <property type="molecule type" value="Transcribed_RNA"/>
</dbReference>
<evidence type="ECO:0000256" key="8">
    <source>
        <dbReference type="SAM" id="MobiDB-lite"/>
    </source>
</evidence>
<reference evidence="9" key="1">
    <citation type="submission" date="2021-01" db="EMBL/GenBank/DDBJ databases">
        <authorList>
            <person name="Corre E."/>
            <person name="Pelletier E."/>
            <person name="Niang G."/>
            <person name="Scheremetjew M."/>
            <person name="Finn R."/>
            <person name="Kale V."/>
            <person name="Holt S."/>
            <person name="Cochrane G."/>
            <person name="Meng A."/>
            <person name="Brown T."/>
            <person name="Cohen L."/>
        </authorList>
    </citation>
    <scope>NUCLEOTIDE SEQUENCE</scope>
    <source>
        <strain evidence="9">Pbaha01</strain>
    </source>
</reference>
<proteinExistence type="inferred from homology"/>
<comment type="subcellular location">
    <subcellularLocation>
        <location evidence="2 7">Cytoplasm</location>
    </subcellularLocation>
</comment>
<dbReference type="PANTHER" id="PTHR10012:SF0">
    <property type="entry name" value="SERINE_THREONINE-PROTEIN PHOSPHATASE 2A ACTIVATOR"/>
    <property type="match status" value="1"/>
</dbReference>
<dbReference type="InterPro" id="IPR004327">
    <property type="entry name" value="Phstyr_phstse_ac"/>
</dbReference>
<gene>
    <name evidence="9" type="ORF">PBAH0796_LOCUS13594</name>
</gene>
<feature type="compositionally biased region" description="Polar residues" evidence="8">
    <location>
        <begin position="25"/>
        <end position="35"/>
    </location>
</feature>
<sequence length="357" mass="38788">MAAAPAAADCDGERPHAAGMGTPEPNGTASATTVAQERAREIEQVVPRKRINSPEDLEVFKQSRLCEQLLSFASELSEAIKGQPCSPERLPHASPLVRSLVELLKTLEGWVDELPPLAQPMRFGNRAFRQWHARLVERGEGLLVQALGSAPAAVSAGAAPLAAELARYLADAFGDERRIDYGTGHEASFLAFLFALGARGALAKADAADAVLLVFNAYLRVVRRLQEAYVLEPAGSHGVWGLDDFHALPFLFGAAQLVGMEEEVPTGEVYRERIVKDYADHYLYVGAIRQVLLAKRGAPFHETSPMLYDISAVPTWQKTHAGLVRMYRAEVLGKYPVIQHFLFGPTLPWPGDAGSAA</sequence>
<dbReference type="PIRSF" id="PIRSF016325">
    <property type="entry name" value="Phstyr_phstse_ac"/>
    <property type="match status" value="1"/>
</dbReference>
<dbReference type="EC" id="5.2.1.8" evidence="7"/>
<evidence type="ECO:0000256" key="5">
    <source>
        <dbReference type="ARBA" id="ARBA00023110"/>
    </source>
</evidence>
<accession>A0A7S0AAZ4</accession>
<dbReference type="SUPFAM" id="SSF140984">
    <property type="entry name" value="PTPA-like"/>
    <property type="match status" value="1"/>
</dbReference>
<dbReference type="FunFam" id="1.20.120.1150:FF:000002">
    <property type="entry name" value="Serine/threonine-protein phosphatase 2A activator"/>
    <property type="match status" value="1"/>
</dbReference>
<feature type="region of interest" description="Disordered" evidence="8">
    <location>
        <begin position="1"/>
        <end position="40"/>
    </location>
</feature>
<keyword evidence="5 7" id="KW-0697">Rotamase</keyword>
<keyword evidence="6 7" id="KW-0413">Isomerase</keyword>
<dbReference type="PANTHER" id="PTHR10012">
    <property type="entry name" value="SERINE/THREONINE-PROTEIN PHOSPHATASE 2A REGULATORY SUBUNIT B"/>
    <property type="match status" value="1"/>
</dbReference>